<dbReference type="InterPro" id="IPR027806">
    <property type="entry name" value="HARBI1_dom"/>
</dbReference>
<dbReference type="Proteomes" id="UP000018948">
    <property type="component" value="Unassembled WGS sequence"/>
</dbReference>
<dbReference type="Pfam" id="PF13359">
    <property type="entry name" value="DDE_Tnp_4"/>
    <property type="match status" value="1"/>
</dbReference>
<dbReference type="GO" id="GO:0046872">
    <property type="term" value="F:metal ion binding"/>
    <property type="evidence" value="ECO:0007669"/>
    <property type="project" value="UniProtKB-KW"/>
</dbReference>
<name>W2ZW54_PHYNI</name>
<reference evidence="4 5" key="1">
    <citation type="submission" date="2013-11" db="EMBL/GenBank/DDBJ databases">
        <title>The Genome Sequence of Phytophthora parasitica P10297.</title>
        <authorList>
            <consortium name="The Broad Institute Genomics Platform"/>
            <person name="Russ C."/>
            <person name="Tyler B."/>
            <person name="Panabieres F."/>
            <person name="Shan W."/>
            <person name="Tripathy S."/>
            <person name="Grunwald N."/>
            <person name="Machado M."/>
            <person name="Johnson C.S."/>
            <person name="Walker B."/>
            <person name="Young S.K."/>
            <person name="Zeng Q."/>
            <person name="Gargeya S."/>
            <person name="Fitzgerald M."/>
            <person name="Haas B."/>
            <person name="Abouelleil A."/>
            <person name="Allen A.W."/>
            <person name="Alvarado L."/>
            <person name="Arachchi H.M."/>
            <person name="Berlin A.M."/>
            <person name="Chapman S.B."/>
            <person name="Gainer-Dewar J."/>
            <person name="Goldberg J."/>
            <person name="Griggs A."/>
            <person name="Gujja S."/>
            <person name="Hansen M."/>
            <person name="Howarth C."/>
            <person name="Imamovic A."/>
            <person name="Ireland A."/>
            <person name="Larimer J."/>
            <person name="McCowan C."/>
            <person name="Murphy C."/>
            <person name="Pearson M."/>
            <person name="Poon T.W."/>
            <person name="Priest M."/>
            <person name="Roberts A."/>
            <person name="Saif S."/>
            <person name="Shea T."/>
            <person name="Sisk P."/>
            <person name="Sykes S."/>
            <person name="Wortman J."/>
            <person name="Nusbaum C."/>
            <person name="Birren B."/>
        </authorList>
    </citation>
    <scope>NUCLEOTIDE SEQUENCE [LARGE SCALE GENOMIC DNA]</scope>
    <source>
        <strain evidence="4 5">P10297</strain>
    </source>
</reference>
<comment type="caution">
    <text evidence="4">The sequence shown here is derived from an EMBL/GenBank/DDBJ whole genome shotgun (WGS) entry which is preliminary data.</text>
</comment>
<gene>
    <name evidence="4" type="ORF">F442_03345</name>
</gene>
<dbReference type="AlphaFoldDB" id="W2ZW54"/>
<comment type="cofactor">
    <cofactor evidence="1">
        <name>a divalent metal cation</name>
        <dbReference type="ChEBI" id="CHEBI:60240"/>
    </cofactor>
</comment>
<protein>
    <recommendedName>
        <fullName evidence="3">DDE Tnp4 domain-containing protein</fullName>
    </recommendedName>
</protein>
<evidence type="ECO:0000313" key="4">
    <source>
        <dbReference type="EMBL" id="ETP51538.1"/>
    </source>
</evidence>
<feature type="domain" description="DDE Tnp4" evidence="3">
    <location>
        <begin position="159"/>
        <end position="315"/>
    </location>
</feature>
<dbReference type="EMBL" id="ANIY01000782">
    <property type="protein sequence ID" value="ETP51538.1"/>
    <property type="molecule type" value="Genomic_DNA"/>
</dbReference>
<dbReference type="OrthoDB" id="164661at2759"/>
<accession>W2ZW54</accession>
<sequence length="343" mass="38763">MDSDSSSSGDEEVVLAVLLTPSSNAQQLSRFNFGLPSTDPAWKAKFRFEKEELLVLVDLLKLPNPFPTRQRYLVSAFEALCIFLRRMAYPARLSDLQDLFGRNETAISSISNAVLDHLYSTFHHLFQFDHARLTEATLSTYASAIHSQGAPLHTCVGFIDGTVRGTCRPLRHQKYVFNGHKRKHALKYQSVLAPDGIIIHLSGPFPGTRHDAYILQQSGLLEAASPSLSANGRHFVFYGDPAYGRQAHIVAPFKGATLSRDEQVFNRRMSEVRVSVEWGFGKIVRYWAFVDFPKNQKLYLQRLGKMYTMGAFLANVHTCFYGSQTSSFFELTPPRIEEYLNNL</sequence>
<evidence type="ECO:0000259" key="3">
    <source>
        <dbReference type="Pfam" id="PF13359"/>
    </source>
</evidence>
<dbReference type="PANTHER" id="PTHR34615:SF1">
    <property type="entry name" value="PX DOMAIN-CONTAINING PROTEIN"/>
    <property type="match status" value="1"/>
</dbReference>
<proteinExistence type="predicted"/>
<evidence type="ECO:0000256" key="2">
    <source>
        <dbReference type="ARBA" id="ARBA00022723"/>
    </source>
</evidence>
<evidence type="ECO:0000313" key="5">
    <source>
        <dbReference type="Proteomes" id="UP000018948"/>
    </source>
</evidence>
<evidence type="ECO:0000256" key="1">
    <source>
        <dbReference type="ARBA" id="ARBA00001968"/>
    </source>
</evidence>
<organism evidence="4 5">
    <name type="scientific">Phytophthora nicotianae P10297</name>
    <dbReference type="NCBI Taxonomy" id="1317064"/>
    <lineage>
        <taxon>Eukaryota</taxon>
        <taxon>Sar</taxon>
        <taxon>Stramenopiles</taxon>
        <taxon>Oomycota</taxon>
        <taxon>Peronosporomycetes</taxon>
        <taxon>Peronosporales</taxon>
        <taxon>Peronosporaceae</taxon>
        <taxon>Phytophthora</taxon>
    </lineage>
</organism>
<keyword evidence="2" id="KW-0479">Metal-binding</keyword>
<dbReference type="PANTHER" id="PTHR34615">
    <property type="entry name" value="PX DOMAIN-CONTAINING PROTEIN"/>
    <property type="match status" value="1"/>
</dbReference>